<name>A0A0D2L884_HYPSF</name>
<sequence>MFTEINNMIHLFNRLSAPAAGPRPRCVARIRTHIKYTRCTPHTSPHIASFVKDAHGPCAAAQPALVGPLVGIRAKRVAAHLCAQSIFDFVVRGQGQIPIGRNHLRSVVSGAPDYAGVTDMRHDVHTGGVVVREMRAGYKAANAMCSPGDARSTTGEADTASVQATTMLVWAPSLHLSRLTLLPERVRRTAVFQIPEYHVFTEPGRFASTSHQHPLEARAYTDT</sequence>
<evidence type="ECO:0000313" key="1">
    <source>
        <dbReference type="EMBL" id="KJA23417.1"/>
    </source>
</evidence>
<dbReference type="EMBL" id="KN817543">
    <property type="protein sequence ID" value="KJA23417.1"/>
    <property type="molecule type" value="Genomic_DNA"/>
</dbReference>
<keyword evidence="2" id="KW-1185">Reference proteome</keyword>
<dbReference type="Proteomes" id="UP000054270">
    <property type="component" value="Unassembled WGS sequence"/>
</dbReference>
<dbReference type="AlphaFoldDB" id="A0A0D2L884"/>
<evidence type="ECO:0000313" key="2">
    <source>
        <dbReference type="Proteomes" id="UP000054270"/>
    </source>
</evidence>
<protein>
    <submittedName>
        <fullName evidence="1">Uncharacterized protein</fullName>
    </submittedName>
</protein>
<organism evidence="1 2">
    <name type="scientific">Hypholoma sublateritium (strain FD-334 SS-4)</name>
    <dbReference type="NCBI Taxonomy" id="945553"/>
    <lineage>
        <taxon>Eukaryota</taxon>
        <taxon>Fungi</taxon>
        <taxon>Dikarya</taxon>
        <taxon>Basidiomycota</taxon>
        <taxon>Agaricomycotina</taxon>
        <taxon>Agaricomycetes</taxon>
        <taxon>Agaricomycetidae</taxon>
        <taxon>Agaricales</taxon>
        <taxon>Agaricineae</taxon>
        <taxon>Strophariaceae</taxon>
        <taxon>Hypholoma</taxon>
    </lineage>
</organism>
<accession>A0A0D2L884</accession>
<proteinExistence type="predicted"/>
<gene>
    <name evidence="1" type="ORF">HYPSUDRAFT_54369</name>
</gene>
<reference evidence="2" key="1">
    <citation type="submission" date="2014-04" db="EMBL/GenBank/DDBJ databases">
        <title>Evolutionary Origins and Diversification of the Mycorrhizal Mutualists.</title>
        <authorList>
            <consortium name="DOE Joint Genome Institute"/>
            <consortium name="Mycorrhizal Genomics Consortium"/>
            <person name="Kohler A."/>
            <person name="Kuo A."/>
            <person name="Nagy L.G."/>
            <person name="Floudas D."/>
            <person name="Copeland A."/>
            <person name="Barry K.W."/>
            <person name="Cichocki N."/>
            <person name="Veneault-Fourrey C."/>
            <person name="LaButti K."/>
            <person name="Lindquist E.A."/>
            <person name="Lipzen A."/>
            <person name="Lundell T."/>
            <person name="Morin E."/>
            <person name="Murat C."/>
            <person name="Riley R."/>
            <person name="Ohm R."/>
            <person name="Sun H."/>
            <person name="Tunlid A."/>
            <person name="Henrissat B."/>
            <person name="Grigoriev I.V."/>
            <person name="Hibbett D.S."/>
            <person name="Martin F."/>
        </authorList>
    </citation>
    <scope>NUCLEOTIDE SEQUENCE [LARGE SCALE GENOMIC DNA]</scope>
    <source>
        <strain evidence="2">FD-334 SS-4</strain>
    </source>
</reference>